<comment type="caution">
    <text evidence="2">The sequence shown here is derived from an EMBL/GenBank/DDBJ whole genome shotgun (WGS) entry which is preliminary data.</text>
</comment>
<organism evidence="2 3">
    <name type="scientific">Flavobacterium lacisediminis</name>
    <dbReference type="NCBI Taxonomy" id="2989705"/>
    <lineage>
        <taxon>Bacteria</taxon>
        <taxon>Pseudomonadati</taxon>
        <taxon>Bacteroidota</taxon>
        <taxon>Flavobacteriia</taxon>
        <taxon>Flavobacteriales</taxon>
        <taxon>Flavobacteriaceae</taxon>
        <taxon>Flavobacterium</taxon>
    </lineage>
</organism>
<sequence>MDYIFYRIYTYYNKKDYIPVMMGIYFLFVLELTILFFLSVIFNLLTNGLFSNQNIGKVVFWVVYGVILAFLFAFNVFRYFKRNKLESIIKQFENSPLNKKLKTWQIFIMPILVVILSVMLIVLFTRIKIK</sequence>
<keyword evidence="1" id="KW-0472">Membrane</keyword>
<proteinExistence type="predicted"/>
<accession>A0ABT3EDU1</accession>
<feature type="transmembrane region" description="Helical" evidence="1">
    <location>
        <begin position="104"/>
        <end position="124"/>
    </location>
</feature>
<dbReference type="Proteomes" id="UP001165677">
    <property type="component" value="Unassembled WGS sequence"/>
</dbReference>
<keyword evidence="1" id="KW-0812">Transmembrane</keyword>
<evidence type="ECO:0000256" key="1">
    <source>
        <dbReference type="SAM" id="Phobius"/>
    </source>
</evidence>
<keyword evidence="1" id="KW-1133">Transmembrane helix</keyword>
<reference evidence="2" key="1">
    <citation type="submission" date="2022-10" db="EMBL/GenBank/DDBJ databases">
        <title>Flavobacterium sp. nov., a bacterium isolated from lake sediment.</title>
        <authorList>
            <person name="Qu J.-H."/>
        </authorList>
    </citation>
    <scope>NUCLEOTIDE SEQUENCE</scope>
    <source>
        <strain evidence="2">TH16-21</strain>
    </source>
</reference>
<keyword evidence="3" id="KW-1185">Reference proteome</keyword>
<dbReference type="EMBL" id="JAPCIO010000001">
    <property type="protein sequence ID" value="MCW1146743.1"/>
    <property type="molecule type" value="Genomic_DNA"/>
</dbReference>
<protein>
    <submittedName>
        <fullName evidence="2">Uncharacterized protein</fullName>
    </submittedName>
</protein>
<feature type="transmembrane region" description="Helical" evidence="1">
    <location>
        <begin position="58"/>
        <end position="77"/>
    </location>
</feature>
<name>A0ABT3EDU1_9FLAO</name>
<feature type="transmembrane region" description="Helical" evidence="1">
    <location>
        <begin position="20"/>
        <end position="46"/>
    </location>
</feature>
<gene>
    <name evidence="2" type="ORF">OJ995_00720</name>
</gene>
<dbReference type="RefSeq" id="WP_264367689.1">
    <property type="nucleotide sequence ID" value="NZ_JAPCIO010000001.1"/>
</dbReference>
<evidence type="ECO:0000313" key="3">
    <source>
        <dbReference type="Proteomes" id="UP001165677"/>
    </source>
</evidence>
<evidence type="ECO:0000313" key="2">
    <source>
        <dbReference type="EMBL" id="MCW1146743.1"/>
    </source>
</evidence>